<comment type="caution">
    <text evidence="2">The sequence shown here is derived from an EMBL/GenBank/DDBJ whole genome shotgun (WGS) entry which is preliminary data.</text>
</comment>
<evidence type="ECO:0000256" key="1">
    <source>
        <dbReference type="SAM" id="MobiDB-lite"/>
    </source>
</evidence>
<gene>
    <name evidence="2" type="ORF">EYF80_060626</name>
</gene>
<protein>
    <submittedName>
        <fullName evidence="2">Uncharacterized protein</fullName>
    </submittedName>
</protein>
<dbReference type="EMBL" id="SRLO01005912">
    <property type="protein sequence ID" value="TNN29225.1"/>
    <property type="molecule type" value="Genomic_DNA"/>
</dbReference>
<dbReference type="AlphaFoldDB" id="A0A4Z2EKE7"/>
<evidence type="ECO:0000313" key="3">
    <source>
        <dbReference type="Proteomes" id="UP000314294"/>
    </source>
</evidence>
<organism evidence="2 3">
    <name type="scientific">Liparis tanakae</name>
    <name type="common">Tanaka's snailfish</name>
    <dbReference type="NCBI Taxonomy" id="230148"/>
    <lineage>
        <taxon>Eukaryota</taxon>
        <taxon>Metazoa</taxon>
        <taxon>Chordata</taxon>
        <taxon>Craniata</taxon>
        <taxon>Vertebrata</taxon>
        <taxon>Euteleostomi</taxon>
        <taxon>Actinopterygii</taxon>
        <taxon>Neopterygii</taxon>
        <taxon>Teleostei</taxon>
        <taxon>Neoteleostei</taxon>
        <taxon>Acanthomorphata</taxon>
        <taxon>Eupercaria</taxon>
        <taxon>Perciformes</taxon>
        <taxon>Cottioidei</taxon>
        <taxon>Cottales</taxon>
        <taxon>Liparidae</taxon>
        <taxon>Liparis</taxon>
    </lineage>
</organism>
<keyword evidence="3" id="KW-1185">Reference proteome</keyword>
<evidence type="ECO:0000313" key="2">
    <source>
        <dbReference type="EMBL" id="TNN29225.1"/>
    </source>
</evidence>
<reference evidence="2 3" key="1">
    <citation type="submission" date="2019-03" db="EMBL/GenBank/DDBJ databases">
        <title>First draft genome of Liparis tanakae, snailfish: a comprehensive survey of snailfish specific genes.</title>
        <authorList>
            <person name="Kim W."/>
            <person name="Song I."/>
            <person name="Jeong J.-H."/>
            <person name="Kim D."/>
            <person name="Kim S."/>
            <person name="Ryu S."/>
            <person name="Song J.Y."/>
            <person name="Lee S.K."/>
        </authorList>
    </citation>
    <scope>NUCLEOTIDE SEQUENCE [LARGE SCALE GENOMIC DNA]</scope>
    <source>
        <tissue evidence="2">Muscle</tissue>
    </source>
</reference>
<sequence length="77" mass="8410">MDLFVLQEFSVFEGIMTDALEMFHSDIIPADHEDDKEMPEESLAKSSSKRDSSSILGTELPIIPSSGSQIHIGTAVT</sequence>
<accession>A0A4Z2EKE7</accession>
<name>A0A4Z2EKE7_9TELE</name>
<proteinExistence type="predicted"/>
<feature type="region of interest" description="Disordered" evidence="1">
    <location>
        <begin position="30"/>
        <end position="66"/>
    </location>
</feature>
<dbReference type="Proteomes" id="UP000314294">
    <property type="component" value="Unassembled WGS sequence"/>
</dbReference>